<comment type="catalytic activity">
    <reaction evidence="7 10 11">
        <text>4-methyl-5-(2-phosphooxyethyl)-thiazole + 4-amino-2-methyl-5-(diphosphooxymethyl)pyrimidine + H(+) = thiamine phosphate + diphosphate</text>
        <dbReference type="Rhea" id="RHEA:22328"/>
        <dbReference type="ChEBI" id="CHEBI:15378"/>
        <dbReference type="ChEBI" id="CHEBI:33019"/>
        <dbReference type="ChEBI" id="CHEBI:37575"/>
        <dbReference type="ChEBI" id="CHEBI:57841"/>
        <dbReference type="ChEBI" id="CHEBI:58296"/>
        <dbReference type="EC" id="2.5.1.3"/>
    </reaction>
</comment>
<dbReference type="PANTHER" id="PTHR20857">
    <property type="entry name" value="THIAMINE-PHOSPHATE PYROPHOSPHORYLASE"/>
    <property type="match status" value="1"/>
</dbReference>
<dbReference type="Pfam" id="PF02581">
    <property type="entry name" value="TMP-TENI"/>
    <property type="match status" value="1"/>
</dbReference>
<protein>
    <recommendedName>
        <fullName evidence="10">Thiamine-phosphate synthase</fullName>
        <shortName evidence="10">TP synthase</shortName>
        <shortName evidence="10">TPS</shortName>
        <ecNumber evidence="10">2.5.1.3</ecNumber>
    </recommendedName>
    <alternativeName>
        <fullName evidence="10">Thiamine-phosphate pyrophosphorylase</fullName>
        <shortName evidence="10">TMP pyrophosphorylase</shortName>
        <shortName evidence="10">TMP-PPase</shortName>
    </alternativeName>
</protein>
<dbReference type="InterPro" id="IPR034291">
    <property type="entry name" value="TMP_synthase"/>
</dbReference>
<dbReference type="InterPro" id="IPR036206">
    <property type="entry name" value="ThiamineP_synth_sf"/>
</dbReference>
<evidence type="ECO:0000313" key="15">
    <source>
        <dbReference type="EMBL" id="MUN55792.1"/>
    </source>
</evidence>
<comment type="cofactor">
    <cofactor evidence="10">
        <name>Mg(2+)</name>
        <dbReference type="ChEBI" id="CHEBI:18420"/>
    </cofactor>
    <text evidence="10">Binds 1 Mg(2+) ion per subunit.</text>
</comment>
<feature type="binding site" evidence="10">
    <location>
        <position position="141"/>
    </location>
    <ligand>
        <name>4-amino-2-methyl-5-(diphosphooxymethyl)pyrimidine</name>
        <dbReference type="ChEBI" id="CHEBI:57841"/>
    </ligand>
</feature>
<dbReference type="CDD" id="cd00564">
    <property type="entry name" value="TMP_TenI"/>
    <property type="match status" value="1"/>
</dbReference>
<evidence type="ECO:0000256" key="13">
    <source>
        <dbReference type="SAM" id="MobiDB-lite"/>
    </source>
</evidence>
<feature type="binding site" evidence="10">
    <location>
        <position position="103"/>
    </location>
    <ligand>
        <name>4-amino-2-methyl-5-(diphosphooxymethyl)pyrimidine</name>
        <dbReference type="ChEBI" id="CHEBI:57841"/>
    </ligand>
</feature>
<dbReference type="GO" id="GO:0009228">
    <property type="term" value="P:thiamine biosynthetic process"/>
    <property type="evidence" value="ECO:0007669"/>
    <property type="project" value="UniProtKB-KW"/>
</dbReference>
<evidence type="ECO:0000256" key="12">
    <source>
        <dbReference type="RuleBase" id="RU004253"/>
    </source>
</evidence>
<dbReference type="InterPro" id="IPR022998">
    <property type="entry name" value="ThiamineP_synth_TenI"/>
</dbReference>
<evidence type="ECO:0000259" key="14">
    <source>
        <dbReference type="Pfam" id="PF02581"/>
    </source>
</evidence>
<evidence type="ECO:0000256" key="1">
    <source>
        <dbReference type="ARBA" id="ARBA00003814"/>
    </source>
</evidence>
<evidence type="ECO:0000256" key="6">
    <source>
        <dbReference type="ARBA" id="ARBA00022977"/>
    </source>
</evidence>
<dbReference type="Proteomes" id="UP000462152">
    <property type="component" value="Unassembled WGS sequence"/>
</dbReference>
<feature type="binding site" evidence="10">
    <location>
        <position position="104"/>
    </location>
    <ligand>
        <name>Mg(2+)</name>
        <dbReference type="ChEBI" id="CHEBI:18420"/>
    </ligand>
</feature>
<dbReference type="GO" id="GO:0000287">
    <property type="term" value="F:magnesium ion binding"/>
    <property type="evidence" value="ECO:0007669"/>
    <property type="project" value="UniProtKB-UniRule"/>
</dbReference>
<feature type="binding site" evidence="10">
    <location>
        <position position="202"/>
    </location>
    <ligand>
        <name>2-[(2R,5Z)-2-carboxy-4-methylthiazol-5(2H)-ylidene]ethyl phosphate</name>
        <dbReference type="ChEBI" id="CHEBI:62899"/>
    </ligand>
</feature>
<dbReference type="SUPFAM" id="SSF51391">
    <property type="entry name" value="Thiamin phosphate synthase"/>
    <property type="match status" value="1"/>
</dbReference>
<feature type="binding site" evidence="10">
    <location>
        <begin position="65"/>
        <end position="69"/>
    </location>
    <ligand>
        <name>4-amino-2-methyl-5-(diphosphooxymethyl)pyrimidine</name>
        <dbReference type="ChEBI" id="CHEBI:57841"/>
    </ligand>
</feature>
<dbReference type="EC" id="2.5.1.3" evidence="10"/>
<gene>
    <name evidence="10 15" type="primary">thiE</name>
    <name evidence="15" type="ORF">GMA10_11315</name>
</gene>
<sequence>MARCSVRAVSRGHRPHGRDRRGRPVIPPTTDFSLYFVTDTALCGGVERVPHVVYEAVMGGVGVVQVRDKELGDSEFSVLAKECAKAVGRAEQDSGRPAHLFVNDRLNIAADLGLNVHVGQSDAAAKEARRVLGRDLMVGLSVSSPDEARAAVAERYADVLGIGPVWATPTKNDAGPPLGPDGVTACAAFARTVGLASVAIGGINPSTATRLAGVPVDGLCVVSAIAGAEDPRHAAAEMRRLATMTLMRGRDS</sequence>
<keyword evidence="3 10" id="KW-0808">Transferase</keyword>
<feature type="binding site" evidence="10">
    <location>
        <begin position="222"/>
        <end position="223"/>
    </location>
    <ligand>
        <name>2-[(2R,5Z)-2-carboxy-4-methylthiazol-5(2H)-ylidene]ethyl phosphate</name>
        <dbReference type="ChEBI" id="CHEBI:62899"/>
    </ligand>
</feature>
<feature type="compositionally biased region" description="Basic residues" evidence="13">
    <location>
        <begin position="10"/>
        <end position="23"/>
    </location>
</feature>
<keyword evidence="5 10" id="KW-0460">Magnesium</keyword>
<comment type="function">
    <text evidence="1 10">Condenses 4-methyl-5-(beta-hydroxyethyl)thiazole monophosphate (THZ-P) and 2-methyl-4-amino-5-hydroxymethyl pyrimidine pyrophosphate (HMP-PP) to form thiamine monophosphate (TMP).</text>
</comment>
<dbReference type="AlphaFoldDB" id="A0A7K1LLJ2"/>
<evidence type="ECO:0000256" key="10">
    <source>
        <dbReference type="HAMAP-Rule" id="MF_00097"/>
    </source>
</evidence>
<comment type="caution">
    <text evidence="15">The sequence shown here is derived from an EMBL/GenBank/DDBJ whole genome shotgun (WGS) entry which is preliminary data.</text>
</comment>
<evidence type="ECO:0000256" key="3">
    <source>
        <dbReference type="ARBA" id="ARBA00022679"/>
    </source>
</evidence>
<dbReference type="NCBIfam" id="TIGR00693">
    <property type="entry name" value="thiE"/>
    <property type="match status" value="1"/>
</dbReference>
<feature type="binding site" evidence="10">
    <location>
        <position position="122"/>
    </location>
    <ligand>
        <name>Mg(2+)</name>
        <dbReference type="ChEBI" id="CHEBI:18420"/>
    </ligand>
</feature>
<evidence type="ECO:0000256" key="8">
    <source>
        <dbReference type="ARBA" id="ARBA00047851"/>
    </source>
</evidence>
<comment type="pathway">
    <text evidence="2 10 12">Cofactor biosynthesis; thiamine diphosphate biosynthesis; thiamine phosphate from 4-amino-2-methyl-5-diphosphomethylpyrimidine and 4-methyl-5-(2-phosphoethyl)-thiazole: step 1/1.</text>
</comment>
<dbReference type="Gene3D" id="3.20.20.70">
    <property type="entry name" value="Aldolase class I"/>
    <property type="match status" value="1"/>
</dbReference>
<evidence type="ECO:0000256" key="7">
    <source>
        <dbReference type="ARBA" id="ARBA00047334"/>
    </source>
</evidence>
<feature type="region of interest" description="Disordered" evidence="13">
    <location>
        <begin position="1"/>
        <end position="25"/>
    </location>
</feature>
<keyword evidence="16" id="KW-1185">Reference proteome</keyword>
<name>A0A7K1LLJ2_9MICC</name>
<keyword evidence="6 10" id="KW-0784">Thiamine biosynthesis</keyword>
<dbReference type="GO" id="GO:0004789">
    <property type="term" value="F:thiamine-phosphate diphosphorylase activity"/>
    <property type="evidence" value="ECO:0007669"/>
    <property type="project" value="UniProtKB-UniRule"/>
</dbReference>
<evidence type="ECO:0000256" key="4">
    <source>
        <dbReference type="ARBA" id="ARBA00022723"/>
    </source>
</evidence>
<reference evidence="15 16" key="1">
    <citation type="submission" date="2019-12" db="EMBL/GenBank/DDBJ databases">
        <authorList>
            <person name="Li J."/>
            <person name="Shi Y."/>
            <person name="Xu G."/>
            <person name="Xiao D."/>
            <person name="Ran X."/>
        </authorList>
    </citation>
    <scope>NUCLEOTIDE SEQUENCE [LARGE SCALE GENOMIC DNA]</scope>
    <source>
        <strain evidence="15 16">JCM 15915</strain>
    </source>
</reference>
<feature type="binding site" evidence="10">
    <location>
        <begin position="168"/>
        <end position="170"/>
    </location>
    <ligand>
        <name>2-[(2R,5Z)-2-carboxy-4-methylthiazol-5(2H)-ylidene]ethyl phosphate</name>
        <dbReference type="ChEBI" id="CHEBI:62899"/>
    </ligand>
</feature>
<evidence type="ECO:0000313" key="16">
    <source>
        <dbReference type="Proteomes" id="UP000462152"/>
    </source>
</evidence>
<dbReference type="InterPro" id="IPR013785">
    <property type="entry name" value="Aldolase_TIM"/>
</dbReference>
<dbReference type="HAMAP" id="MF_00097">
    <property type="entry name" value="TMP_synthase"/>
    <property type="match status" value="1"/>
</dbReference>
<dbReference type="GO" id="GO:0009229">
    <property type="term" value="P:thiamine diphosphate biosynthetic process"/>
    <property type="evidence" value="ECO:0007669"/>
    <property type="project" value="UniProtKB-UniRule"/>
</dbReference>
<feature type="domain" description="Thiamine phosphate synthase/TenI" evidence="14">
    <location>
        <begin position="34"/>
        <end position="225"/>
    </location>
</feature>
<dbReference type="EMBL" id="WOGT01000008">
    <property type="protein sequence ID" value="MUN55792.1"/>
    <property type="molecule type" value="Genomic_DNA"/>
</dbReference>
<dbReference type="PANTHER" id="PTHR20857:SF23">
    <property type="entry name" value="THIAMINE BIOSYNTHETIC BIFUNCTIONAL ENZYME"/>
    <property type="match status" value="1"/>
</dbReference>
<comment type="catalytic activity">
    <reaction evidence="9 10 11">
        <text>2-[(2R,5Z)-2-carboxy-4-methylthiazol-5(2H)-ylidene]ethyl phosphate + 4-amino-2-methyl-5-(diphosphooxymethyl)pyrimidine + 2 H(+) = thiamine phosphate + CO2 + diphosphate</text>
        <dbReference type="Rhea" id="RHEA:47844"/>
        <dbReference type="ChEBI" id="CHEBI:15378"/>
        <dbReference type="ChEBI" id="CHEBI:16526"/>
        <dbReference type="ChEBI" id="CHEBI:33019"/>
        <dbReference type="ChEBI" id="CHEBI:37575"/>
        <dbReference type="ChEBI" id="CHEBI:57841"/>
        <dbReference type="ChEBI" id="CHEBI:62899"/>
        <dbReference type="EC" id="2.5.1.3"/>
    </reaction>
</comment>
<accession>A0A7K1LLJ2</accession>
<evidence type="ECO:0000256" key="5">
    <source>
        <dbReference type="ARBA" id="ARBA00022842"/>
    </source>
</evidence>
<evidence type="ECO:0000256" key="2">
    <source>
        <dbReference type="ARBA" id="ARBA00005165"/>
    </source>
</evidence>
<comment type="similarity">
    <text evidence="10 11">Belongs to the thiamine-phosphate synthase family.</text>
</comment>
<evidence type="ECO:0000256" key="11">
    <source>
        <dbReference type="RuleBase" id="RU003826"/>
    </source>
</evidence>
<feature type="binding site" evidence="10">
    <location>
        <position position="171"/>
    </location>
    <ligand>
        <name>4-amino-2-methyl-5-(diphosphooxymethyl)pyrimidine</name>
        <dbReference type="ChEBI" id="CHEBI:57841"/>
    </ligand>
</feature>
<comment type="catalytic activity">
    <reaction evidence="8 10 11">
        <text>2-(2-carboxy-4-methylthiazol-5-yl)ethyl phosphate + 4-amino-2-methyl-5-(diphosphooxymethyl)pyrimidine + 2 H(+) = thiamine phosphate + CO2 + diphosphate</text>
        <dbReference type="Rhea" id="RHEA:47848"/>
        <dbReference type="ChEBI" id="CHEBI:15378"/>
        <dbReference type="ChEBI" id="CHEBI:16526"/>
        <dbReference type="ChEBI" id="CHEBI:33019"/>
        <dbReference type="ChEBI" id="CHEBI:37575"/>
        <dbReference type="ChEBI" id="CHEBI:57841"/>
        <dbReference type="ChEBI" id="CHEBI:62890"/>
        <dbReference type="EC" id="2.5.1.3"/>
    </reaction>
</comment>
<evidence type="ECO:0000256" key="9">
    <source>
        <dbReference type="ARBA" id="ARBA00047883"/>
    </source>
</evidence>
<dbReference type="GO" id="GO:0005737">
    <property type="term" value="C:cytoplasm"/>
    <property type="evidence" value="ECO:0007669"/>
    <property type="project" value="TreeGrafter"/>
</dbReference>
<organism evidence="15 16">
    <name type="scientific">Rothia koreensis</name>
    <dbReference type="NCBI Taxonomy" id="592378"/>
    <lineage>
        <taxon>Bacteria</taxon>
        <taxon>Bacillati</taxon>
        <taxon>Actinomycetota</taxon>
        <taxon>Actinomycetes</taxon>
        <taxon>Micrococcales</taxon>
        <taxon>Micrococcaceae</taxon>
        <taxon>Rothia</taxon>
    </lineage>
</organism>
<proteinExistence type="inferred from homology"/>
<dbReference type="UniPathway" id="UPA00060">
    <property type="reaction ID" value="UER00141"/>
</dbReference>
<keyword evidence="4 10" id="KW-0479">Metal-binding</keyword>